<dbReference type="Gramene" id="EOY24297">
    <property type="protein sequence ID" value="EOY24297"/>
    <property type="gene ID" value="TCM_015941"/>
</dbReference>
<dbReference type="OMA" id="HSPASWV"/>
<dbReference type="GO" id="GO:0005743">
    <property type="term" value="C:mitochondrial inner membrane"/>
    <property type="evidence" value="ECO:0007669"/>
    <property type="project" value="UniProtKB-SubCell"/>
</dbReference>
<keyword evidence="2 12" id="KW-0444">Lipid biosynthesis</keyword>
<comment type="function">
    <text evidence="12">Catalyzes the formation of phosphatidylethanolamine (PtdEtn) from phosphatidylserine (PtdSer). Plays a central role in phospholipid metabolism and in the interorganelle trafficking of phosphatidylserine.</text>
</comment>
<keyword evidence="7 12" id="KW-0472">Membrane</keyword>
<dbReference type="HAMAP" id="MF_03208">
    <property type="entry name" value="PS_decarb_PSD_B_type1_euk"/>
    <property type="match status" value="1"/>
</dbReference>
<dbReference type="HOGENOM" id="CLU_029061_3_0_1"/>
<keyword evidence="12" id="KW-0999">Mitochondrion inner membrane</keyword>
<keyword evidence="6 12" id="KW-0443">Lipid metabolism</keyword>
<protein>
    <recommendedName>
        <fullName evidence="12">Phosphatidylserine decarboxylase proenzyme 1, mitochondrial</fullName>
        <ecNumber evidence="12">4.1.1.65</ecNumber>
    </recommendedName>
    <component>
        <recommendedName>
            <fullName evidence="12">Phosphatidylserine decarboxylase 1 beta chain</fullName>
        </recommendedName>
    </component>
    <component>
        <recommendedName>
            <fullName evidence="12">Phosphatidylserine decarboxylase 1 alpha chain</fullName>
        </recommendedName>
    </component>
</protein>
<comment type="subcellular location">
    <molecule>Phosphatidylserine decarboxylase 1 alpha chain</molecule>
    <subcellularLocation>
        <location evidence="12">Mitochondrion inner membrane</location>
        <topology evidence="12">Peripheral membrane protein</topology>
        <orientation evidence="12">Intermembrane side</orientation>
    </subcellularLocation>
    <text evidence="12">Anchored to the mitochondrial inner membrane through its interaction with the integral membrane beta chain.</text>
</comment>
<evidence type="ECO:0000313" key="13">
    <source>
        <dbReference type="EMBL" id="EOY24297.1"/>
    </source>
</evidence>
<evidence type="ECO:0000256" key="6">
    <source>
        <dbReference type="ARBA" id="ARBA00023098"/>
    </source>
</evidence>
<keyword evidence="3 12" id="KW-0812">Transmembrane</keyword>
<evidence type="ECO:0000256" key="12">
    <source>
        <dbReference type="HAMAP-Rule" id="MF_03208"/>
    </source>
</evidence>
<dbReference type="InterPro" id="IPR033177">
    <property type="entry name" value="PSD-B"/>
</dbReference>
<dbReference type="EMBL" id="CM001881">
    <property type="protein sequence ID" value="EOY24297.1"/>
    <property type="molecule type" value="Genomic_DNA"/>
</dbReference>
<feature type="active site" description="Charge relay system; for autoendoproteolytic cleavage activity" evidence="12">
    <location>
        <position position="418"/>
    </location>
</feature>
<feature type="active site" description="Charge relay system; for autoendoproteolytic cleavage activity" evidence="12">
    <location>
        <position position="306"/>
    </location>
</feature>
<comment type="pathway">
    <text evidence="12">Phospholipid metabolism; phosphatidylethanolamine biosynthesis; phosphatidylethanolamine from CDP-diacylglycerol: step 2/2.</text>
</comment>
<dbReference type="Proteomes" id="UP000026915">
    <property type="component" value="Chromosome 3"/>
</dbReference>
<keyword evidence="11 12" id="KW-0670">Pyruvate</keyword>
<dbReference type="GO" id="GO:0006646">
    <property type="term" value="P:phosphatidylethanolamine biosynthetic process"/>
    <property type="evidence" value="ECO:0000318"/>
    <property type="project" value="GO_Central"/>
</dbReference>
<dbReference type="InterPro" id="IPR003817">
    <property type="entry name" value="PS_Dcarbxylase"/>
</dbReference>
<feature type="chain" id="PRO_5023245801" description="Phosphatidylserine decarboxylase 1 alpha chain" evidence="12">
    <location>
        <begin position="418"/>
        <end position="462"/>
    </location>
</feature>
<dbReference type="AlphaFoldDB" id="A0A061G534"/>
<keyword evidence="4 12" id="KW-0210">Decarboxylase</keyword>
<keyword evidence="9 12" id="KW-0456">Lyase</keyword>
<dbReference type="STRING" id="3641.A0A061G534"/>
<organism evidence="13 14">
    <name type="scientific">Theobroma cacao</name>
    <name type="common">Cacao</name>
    <name type="synonym">Cocoa</name>
    <dbReference type="NCBI Taxonomy" id="3641"/>
    <lineage>
        <taxon>Eukaryota</taxon>
        <taxon>Viridiplantae</taxon>
        <taxon>Streptophyta</taxon>
        <taxon>Embryophyta</taxon>
        <taxon>Tracheophyta</taxon>
        <taxon>Spermatophyta</taxon>
        <taxon>Magnoliopsida</taxon>
        <taxon>eudicotyledons</taxon>
        <taxon>Gunneridae</taxon>
        <taxon>Pentapetalae</taxon>
        <taxon>rosids</taxon>
        <taxon>malvids</taxon>
        <taxon>Malvales</taxon>
        <taxon>Malvaceae</taxon>
        <taxon>Byttnerioideae</taxon>
        <taxon>Theobroma</taxon>
    </lineage>
</organism>
<evidence type="ECO:0000256" key="7">
    <source>
        <dbReference type="ARBA" id="ARBA00023136"/>
    </source>
</evidence>
<comment type="subunit">
    <text evidence="12">Heterodimer of a large membrane-associated beta subunit and a small pyruvoyl-containing alpha subunit.</text>
</comment>
<feature type="active site" description="Schiff-base intermediate with substrate; via pyruvic acid; for decarboxylase activity" evidence="12">
    <location>
        <position position="418"/>
    </location>
</feature>
<feature type="site" description="Cleavage (non-hydrolytic); by autocatalysis" evidence="12">
    <location>
        <begin position="417"/>
        <end position="418"/>
    </location>
</feature>
<feature type="topological domain" description="Mitochondrial matrix" evidence="12">
    <location>
        <begin position="1"/>
        <end position="60"/>
    </location>
</feature>
<feature type="modified residue" description="Pyruvic acid (Ser); by autocatalysis" evidence="12">
    <location>
        <position position="418"/>
    </location>
</feature>
<dbReference type="InParanoid" id="A0A061G534"/>
<dbReference type="GO" id="GO:0004609">
    <property type="term" value="F:phosphatidylserine decarboxylase activity"/>
    <property type="evidence" value="ECO:0000318"/>
    <property type="project" value="GO_Central"/>
</dbReference>
<comment type="similarity">
    <text evidence="12">Belongs to the phosphatidylserine decarboxylase family. PSD-B subfamily. Eukaryotic type I sub-subfamily.</text>
</comment>
<accession>A0A061G534</accession>
<evidence type="ECO:0000256" key="1">
    <source>
        <dbReference type="ARBA" id="ARBA00005189"/>
    </source>
</evidence>
<comment type="subcellular location">
    <molecule>Phosphatidylserine decarboxylase 1 beta chain</molecule>
    <subcellularLocation>
        <location evidence="12">Mitochondrion inner membrane</location>
        <topology evidence="12">Single-pass membrane protein</topology>
        <orientation evidence="12">Intermembrane side</orientation>
    </subcellularLocation>
</comment>
<keyword evidence="12" id="KW-0496">Mitochondrion</keyword>
<evidence type="ECO:0000256" key="2">
    <source>
        <dbReference type="ARBA" id="ARBA00022516"/>
    </source>
</evidence>
<dbReference type="GO" id="GO:0005739">
    <property type="term" value="C:mitochondrion"/>
    <property type="evidence" value="ECO:0000318"/>
    <property type="project" value="GO_Central"/>
</dbReference>
<evidence type="ECO:0000256" key="10">
    <source>
        <dbReference type="ARBA" id="ARBA00023264"/>
    </source>
</evidence>
<dbReference type="EC" id="4.1.1.65" evidence="12"/>
<comment type="PTM">
    <text evidence="12">Is synthesized initially as an inactive proenzyme. Formation of the active enzyme involves a self-maturation process in which the active site pyruvoyl group is generated from an internal serine residue via an autocatalytic post-translational modification. Two non-identical subunits are generated from the proenzyme in this reaction, and the pyruvate is formed at the N-terminus of the alpha chain, which is derived from the carboxyl end of the proenzyme. The autoendoproteolytic cleavage occurs by a canonical serine protease mechanism, in which the side chain hydroxyl group of the serine supplies its oxygen atom to form the C-terminus of the beta chain, while the remainder of the serine residue undergoes an oxidative deamination to produce ammonia and the pyruvoyl prosthetic group on the alpha chain. During this reaction, the Ser that is part of the protease active site of the proenzyme becomes the pyruvoyl prosthetic group, which constitutes an essential element of the active site of the mature decarboxylase.</text>
</comment>
<evidence type="ECO:0000256" key="9">
    <source>
        <dbReference type="ARBA" id="ARBA00023239"/>
    </source>
</evidence>
<comment type="pathway">
    <text evidence="1">Lipid metabolism.</text>
</comment>
<feature type="chain" id="PRO_5023245802" description="Phosphatidylserine decarboxylase 1 beta chain" evidence="12">
    <location>
        <begin position="1"/>
        <end position="417"/>
    </location>
</feature>
<sequence length="462" mass="52259">MKFRLSQHVPMFPPYSHAGHVHIHRRFFSWYAKQFPTTSQARASVSGGNSDSQGNAFLLPGATVATLLMLGALHARRLYDDKKVEDAREKGVEFEFQPDVKAAFLRMLPLRSISRVWGFLTNVEIPVWLRPHVYRAWARAFHSNLEEAALPLDEYASLRDFFVRTLREGCRPIDPDPYSLVSPVDGTILRFGELKGAGAMIEQVKGFSYSVSSLLGASSLLPIIAEGHTQDDSSTIEQESSQREKSKKSWWRISLASPKVRETVSACCVYSSNSLDCWTIQDILFPMKGLYYCVIYLKPGDYHRIHSPVDWNVLVRRHFAGHLFPLNERATRTIRNLYVENERVVLEGLWQQGYMAVAAIGATNIGSIELFIEPELRTNRPRKKLLHSGPPEECVYKPEGVGVMLKKGEEVAAFNMGSTVVLVFQAPTLKSPKNSNASEFRFSIRRGDRIRVGEAMGRWHDS</sequence>
<feature type="topological domain" description="Mitochondrial intermembrane" evidence="12">
    <location>
        <begin position="80"/>
        <end position="462"/>
    </location>
</feature>
<dbReference type="Pfam" id="PF02666">
    <property type="entry name" value="PS_Dcarbxylase"/>
    <property type="match status" value="2"/>
</dbReference>
<comment type="catalytic activity">
    <reaction evidence="12">
        <text>a 1,2-diacyl-sn-glycero-3-phospho-L-serine + H(+) = a 1,2-diacyl-sn-glycero-3-phosphoethanolamine + CO2</text>
        <dbReference type="Rhea" id="RHEA:20828"/>
        <dbReference type="ChEBI" id="CHEBI:15378"/>
        <dbReference type="ChEBI" id="CHEBI:16526"/>
        <dbReference type="ChEBI" id="CHEBI:57262"/>
        <dbReference type="ChEBI" id="CHEBI:64612"/>
        <dbReference type="EC" id="4.1.1.65"/>
    </reaction>
</comment>
<dbReference type="PANTHER" id="PTHR10067">
    <property type="entry name" value="PHOSPHATIDYLSERINE DECARBOXYLASE"/>
    <property type="match status" value="1"/>
</dbReference>
<feature type="active site" description="Charge relay system; for autoendoproteolytic cleavage activity" evidence="12">
    <location>
        <position position="185"/>
    </location>
</feature>
<keyword evidence="14" id="KW-1185">Reference proteome</keyword>
<dbReference type="UniPathway" id="UPA00558">
    <property type="reaction ID" value="UER00616"/>
</dbReference>
<evidence type="ECO:0000313" key="14">
    <source>
        <dbReference type="Proteomes" id="UP000026915"/>
    </source>
</evidence>
<dbReference type="GO" id="GO:0016540">
    <property type="term" value="P:protein autoprocessing"/>
    <property type="evidence" value="ECO:0007669"/>
    <property type="project" value="UniProtKB-UniRule"/>
</dbReference>
<evidence type="ECO:0000256" key="5">
    <source>
        <dbReference type="ARBA" id="ARBA00022989"/>
    </source>
</evidence>
<evidence type="ECO:0000256" key="8">
    <source>
        <dbReference type="ARBA" id="ARBA00023209"/>
    </source>
</evidence>
<dbReference type="NCBIfam" id="TIGR00163">
    <property type="entry name" value="PS_decarb"/>
    <property type="match status" value="1"/>
</dbReference>
<name>A0A061G534_THECC</name>
<evidence type="ECO:0000256" key="11">
    <source>
        <dbReference type="ARBA" id="ARBA00023317"/>
    </source>
</evidence>
<evidence type="ECO:0000256" key="3">
    <source>
        <dbReference type="ARBA" id="ARBA00022692"/>
    </source>
</evidence>
<dbReference type="PANTHER" id="PTHR10067:SF6">
    <property type="entry name" value="PHOSPHATIDYLSERINE DECARBOXYLASE PROENZYME, MITOCHONDRIAL"/>
    <property type="match status" value="1"/>
</dbReference>
<keyword evidence="5 12" id="KW-1133">Transmembrane helix</keyword>
<reference evidence="13 14" key="1">
    <citation type="journal article" date="2013" name="Genome Biol.">
        <title>The genome sequence of the most widely cultivated cacao type and its use to identify candidate genes regulating pod color.</title>
        <authorList>
            <person name="Motamayor J.C."/>
            <person name="Mockaitis K."/>
            <person name="Schmutz J."/>
            <person name="Haiminen N."/>
            <person name="Iii D.L."/>
            <person name="Cornejo O."/>
            <person name="Findley S.D."/>
            <person name="Zheng P."/>
            <person name="Utro F."/>
            <person name="Royaert S."/>
            <person name="Saski C."/>
            <person name="Jenkins J."/>
            <person name="Podicheti R."/>
            <person name="Zhao M."/>
            <person name="Scheffler B.E."/>
            <person name="Stack J.C."/>
            <person name="Feltus F.A."/>
            <person name="Mustiga G.M."/>
            <person name="Amores F."/>
            <person name="Phillips W."/>
            <person name="Marelli J.P."/>
            <person name="May G.D."/>
            <person name="Shapiro H."/>
            <person name="Ma J."/>
            <person name="Bustamante C.D."/>
            <person name="Schnell R.J."/>
            <person name="Main D."/>
            <person name="Gilbert D."/>
            <person name="Parida L."/>
            <person name="Kuhn D.N."/>
        </authorList>
    </citation>
    <scope>NUCLEOTIDE SEQUENCE [LARGE SCALE GENOMIC DNA]</scope>
    <source>
        <strain evidence="14">cv. Matina 1-6</strain>
    </source>
</reference>
<dbReference type="FunCoup" id="A0A061G534">
    <property type="interactions" value="1878"/>
</dbReference>
<dbReference type="InterPro" id="IPR033661">
    <property type="entry name" value="PSD_type1_euk"/>
</dbReference>
<comment type="cofactor">
    <cofactor evidence="12">
        <name>pyruvate</name>
        <dbReference type="ChEBI" id="CHEBI:15361"/>
    </cofactor>
    <text evidence="12">Binds 1 pyruvoyl group covalently per subunit.</text>
</comment>
<keyword evidence="8 12" id="KW-0594">Phospholipid biosynthesis</keyword>
<gene>
    <name evidence="13" type="ORF">TCM_015941</name>
</gene>
<keyword evidence="12" id="KW-0865">Zymogen</keyword>
<proteinExistence type="inferred from homology"/>
<evidence type="ECO:0000256" key="4">
    <source>
        <dbReference type="ARBA" id="ARBA00022793"/>
    </source>
</evidence>
<keyword evidence="10 12" id="KW-1208">Phospholipid metabolism</keyword>
<dbReference type="eggNOG" id="KOG2420">
    <property type="taxonomic scope" value="Eukaryota"/>
</dbReference>